<organism evidence="6 7">
    <name type="scientific">Ceratodon purpureus</name>
    <name type="common">Fire moss</name>
    <name type="synonym">Dicranum purpureum</name>
    <dbReference type="NCBI Taxonomy" id="3225"/>
    <lineage>
        <taxon>Eukaryota</taxon>
        <taxon>Viridiplantae</taxon>
        <taxon>Streptophyta</taxon>
        <taxon>Embryophyta</taxon>
        <taxon>Bryophyta</taxon>
        <taxon>Bryophytina</taxon>
        <taxon>Bryopsida</taxon>
        <taxon>Dicranidae</taxon>
        <taxon>Pseudoditrichales</taxon>
        <taxon>Ditrichaceae</taxon>
        <taxon>Ceratodon</taxon>
    </lineage>
</organism>
<dbReference type="InterPro" id="IPR020422">
    <property type="entry name" value="TYR_PHOSPHATASE_DUAL_dom"/>
</dbReference>
<sequence>MVCWSDRFGDGETWGRCSELDRLEARVHSSDGAFGQISSTRPGSNTSSVFSPALNLELGWRGREMAMATATGMLTSTAHLLQDRACVSGRIGCSGAGKIGVSFGSRSGCSAQWARIARRESMQRVQWRRLQIAATGEKTVEKEEEKEETVEKTEEYSASMQQAMGTSLTYRHELGINYAHVLPDLIVGSCLQTPADADKLKDAGVGVVFCLQQDPDLAYFGVDLSAIQARVNELDGITHYRCQIRDFDPFDLRMRLPVAVAQLHKAIEANKGTTAYIHCTAGLGRAPGVALAYMYWIRGLSLKEANVLLQKVRTCHPKLESIRAATADLLTEGSKQEIELKWSGGPGIGSVEIAGLDVGWGSERIPMKYDESEKKWILRRKVPVGRYEYKYVVDGVWTTDSKLPLSKPNKEGQVNNVIEVTDSAQNGTTKKLRERLMQEDADLSSEERTVIRSKLEEIANSGQW</sequence>
<dbReference type="CDD" id="cd14526">
    <property type="entry name" value="DSP_laforin-like"/>
    <property type="match status" value="1"/>
</dbReference>
<dbReference type="Gene3D" id="2.60.40.10">
    <property type="entry name" value="Immunoglobulins"/>
    <property type="match status" value="1"/>
</dbReference>
<dbReference type="PROSITE" id="PS50054">
    <property type="entry name" value="TYR_PHOSPHATASE_DUAL"/>
    <property type="match status" value="1"/>
</dbReference>
<keyword evidence="7" id="KW-1185">Reference proteome</keyword>
<dbReference type="GO" id="GO:0009507">
    <property type="term" value="C:chloroplast"/>
    <property type="evidence" value="ECO:0007669"/>
    <property type="project" value="TreeGrafter"/>
</dbReference>
<dbReference type="InterPro" id="IPR032640">
    <property type="entry name" value="AMPK1_CBM"/>
</dbReference>
<dbReference type="SUPFAM" id="SSF81296">
    <property type="entry name" value="E set domains"/>
    <property type="match status" value="1"/>
</dbReference>
<evidence type="ECO:0000313" key="6">
    <source>
        <dbReference type="EMBL" id="KAG0575525.1"/>
    </source>
</evidence>
<dbReference type="InterPro" id="IPR029021">
    <property type="entry name" value="Prot-tyrosine_phosphatase-like"/>
</dbReference>
<dbReference type="GO" id="GO:2001070">
    <property type="term" value="F:starch binding"/>
    <property type="evidence" value="ECO:0007669"/>
    <property type="project" value="TreeGrafter"/>
</dbReference>
<dbReference type="CDD" id="cd02859">
    <property type="entry name" value="E_set_AMPKbeta_like_N"/>
    <property type="match status" value="1"/>
</dbReference>
<proteinExistence type="predicted"/>
<dbReference type="InterPro" id="IPR000387">
    <property type="entry name" value="Tyr_Pase_dom"/>
</dbReference>
<keyword evidence="2" id="KW-0904">Protein phosphatase</keyword>
<dbReference type="GO" id="GO:0005983">
    <property type="term" value="P:starch catabolic process"/>
    <property type="evidence" value="ECO:0007669"/>
    <property type="project" value="TreeGrafter"/>
</dbReference>
<name>A0A8T0HY00_CERPU</name>
<dbReference type="Pfam" id="PF00782">
    <property type="entry name" value="DSPc"/>
    <property type="match status" value="1"/>
</dbReference>
<protein>
    <submittedName>
        <fullName evidence="6">Uncharacterized protein</fullName>
    </submittedName>
</protein>
<dbReference type="GO" id="GO:0019203">
    <property type="term" value="F:carbohydrate phosphatase activity"/>
    <property type="evidence" value="ECO:0007669"/>
    <property type="project" value="InterPro"/>
</dbReference>
<keyword evidence="3" id="KW-0119">Carbohydrate metabolism</keyword>
<dbReference type="SUPFAM" id="SSF52799">
    <property type="entry name" value="(Phosphotyrosine protein) phosphatases II"/>
    <property type="match status" value="1"/>
</dbReference>
<evidence type="ECO:0000259" key="4">
    <source>
        <dbReference type="PROSITE" id="PS50054"/>
    </source>
</evidence>
<dbReference type="InterPro" id="IPR052832">
    <property type="entry name" value="Starch-Glucan_Phosphatase"/>
</dbReference>
<accession>A0A8T0HY00</accession>
<comment type="caution">
    <text evidence="6">The sequence shown here is derived from an EMBL/GenBank/DDBJ whole genome shotgun (WGS) entry which is preliminary data.</text>
</comment>
<feature type="domain" description="Tyrosine specific protein phosphatases" evidence="5">
    <location>
        <begin position="254"/>
        <end position="313"/>
    </location>
</feature>
<dbReference type="GO" id="GO:0004721">
    <property type="term" value="F:phosphoprotein phosphatase activity"/>
    <property type="evidence" value="ECO:0007669"/>
    <property type="project" value="UniProtKB-KW"/>
</dbReference>
<feature type="domain" description="Tyrosine-protein phosphatase" evidence="4">
    <location>
        <begin position="177"/>
        <end position="335"/>
    </location>
</feature>
<dbReference type="Gene3D" id="3.90.190.10">
    <property type="entry name" value="Protein tyrosine phosphatase superfamily"/>
    <property type="match status" value="1"/>
</dbReference>
<evidence type="ECO:0000256" key="3">
    <source>
        <dbReference type="ARBA" id="ARBA00023277"/>
    </source>
</evidence>
<keyword evidence="1" id="KW-0378">Hydrolase</keyword>
<dbReference type="InterPro" id="IPR000340">
    <property type="entry name" value="Dual-sp_phosphatase_cat-dom"/>
</dbReference>
<evidence type="ECO:0000259" key="5">
    <source>
        <dbReference type="PROSITE" id="PS50056"/>
    </source>
</evidence>
<dbReference type="SMART" id="SM00195">
    <property type="entry name" value="DSPc"/>
    <property type="match status" value="1"/>
</dbReference>
<dbReference type="InterPro" id="IPR013783">
    <property type="entry name" value="Ig-like_fold"/>
</dbReference>
<dbReference type="PANTHER" id="PTHR46642">
    <property type="entry name" value="DUAL SPECIFICITY PHOSPHATASE, SUBGROUP, CATALYTIC DOMAIN"/>
    <property type="match status" value="1"/>
</dbReference>
<dbReference type="InterPro" id="IPR014756">
    <property type="entry name" value="Ig_E-set"/>
</dbReference>
<dbReference type="PROSITE" id="PS50056">
    <property type="entry name" value="TYR_PHOSPHATASE_2"/>
    <property type="match status" value="1"/>
</dbReference>
<gene>
    <name evidence="6" type="ORF">KC19_5G010200</name>
</gene>
<dbReference type="AlphaFoldDB" id="A0A8T0HY00"/>
<evidence type="ECO:0000313" key="7">
    <source>
        <dbReference type="Proteomes" id="UP000822688"/>
    </source>
</evidence>
<evidence type="ECO:0000256" key="2">
    <source>
        <dbReference type="ARBA" id="ARBA00022912"/>
    </source>
</evidence>
<dbReference type="EMBL" id="CM026425">
    <property type="protein sequence ID" value="KAG0575525.1"/>
    <property type="molecule type" value="Genomic_DNA"/>
</dbReference>
<evidence type="ECO:0000256" key="1">
    <source>
        <dbReference type="ARBA" id="ARBA00022801"/>
    </source>
</evidence>
<dbReference type="PANTHER" id="PTHR46642:SF3">
    <property type="entry name" value="PHOSPHOGLUCAN PHOSPHATASE DSP4, CHLOROPLASTIC"/>
    <property type="match status" value="1"/>
</dbReference>
<dbReference type="Pfam" id="PF16561">
    <property type="entry name" value="AMPK1_CBM"/>
    <property type="match status" value="1"/>
</dbReference>
<dbReference type="Proteomes" id="UP000822688">
    <property type="component" value="Chromosome 5"/>
</dbReference>
<dbReference type="InterPro" id="IPR045204">
    <property type="entry name" value="DSP_laforin-like"/>
</dbReference>
<reference evidence="6" key="1">
    <citation type="submission" date="2020-06" db="EMBL/GenBank/DDBJ databases">
        <title>WGS assembly of Ceratodon purpureus strain R40.</title>
        <authorList>
            <person name="Carey S.B."/>
            <person name="Jenkins J."/>
            <person name="Shu S."/>
            <person name="Lovell J.T."/>
            <person name="Sreedasyam A."/>
            <person name="Maumus F."/>
            <person name="Tiley G.P."/>
            <person name="Fernandez-Pozo N."/>
            <person name="Barry K."/>
            <person name="Chen C."/>
            <person name="Wang M."/>
            <person name="Lipzen A."/>
            <person name="Daum C."/>
            <person name="Saski C.A."/>
            <person name="Payton A.C."/>
            <person name="Mcbreen J.C."/>
            <person name="Conrad R.E."/>
            <person name="Kollar L.M."/>
            <person name="Olsson S."/>
            <person name="Huttunen S."/>
            <person name="Landis J.B."/>
            <person name="Wickett N.J."/>
            <person name="Johnson M.G."/>
            <person name="Rensing S.A."/>
            <person name="Grimwood J."/>
            <person name="Schmutz J."/>
            <person name="Mcdaniel S.F."/>
        </authorList>
    </citation>
    <scope>NUCLEOTIDE SEQUENCE</scope>
    <source>
        <strain evidence="6">R40</strain>
    </source>
</reference>